<dbReference type="FunFam" id="3.80.10.10:FF:000383">
    <property type="entry name" value="Leucine-rich repeat receptor protein kinase EMS1"/>
    <property type="match status" value="1"/>
</dbReference>
<evidence type="ECO:0000256" key="1">
    <source>
        <dbReference type="ARBA" id="ARBA00004251"/>
    </source>
</evidence>
<feature type="transmembrane region" description="Helical" evidence="11">
    <location>
        <begin position="359"/>
        <end position="382"/>
    </location>
</feature>
<evidence type="ECO:0000256" key="4">
    <source>
        <dbReference type="ARBA" id="ARBA00022614"/>
    </source>
</evidence>
<comment type="subcellular location">
    <subcellularLocation>
        <location evidence="1">Cell membrane</location>
        <topology evidence="1">Single-pass type I membrane protein</topology>
    </subcellularLocation>
</comment>
<evidence type="ECO:0000256" key="5">
    <source>
        <dbReference type="ARBA" id="ARBA00022692"/>
    </source>
</evidence>
<keyword evidence="5 11" id="KW-0812">Transmembrane</keyword>
<evidence type="ECO:0000256" key="6">
    <source>
        <dbReference type="ARBA" id="ARBA00022737"/>
    </source>
</evidence>
<keyword evidence="4" id="KW-0433">Leucine-rich repeat</keyword>
<dbReference type="FunFam" id="3.80.10.10:FF:000111">
    <property type="entry name" value="LRR receptor-like serine/threonine-protein kinase ERECTA"/>
    <property type="match status" value="1"/>
</dbReference>
<proteinExistence type="inferred from homology"/>
<keyword evidence="9" id="KW-0675">Receptor</keyword>
<sequence>MRKNSTLRVLNLAGNKLTGYIPNTISSSCNLRVLNLNGNLMGGVIPKSLANCQSLQVLNLGHNQFSDRFPCFLRNISNLRVLILRSNNFNGPIECQHSTSDWEMLHIVDLASNNFSGTLPRPLLQSWTKMMGNEDESHEKYGSIFFDMFDNHDTMRYNKLFLVLNKFLVIKLQKLLATEPYSVADHIFGYYVTSNELGGRYLDSVTVVNKALQMNLIKIPTIFTSLDLSSNHFEGPIPQELVSLRTLNALNLSHNAFSSHIPSSIGNLGHLESLDLSKNNLSGEIPLELVSLNFLAYLNLSFNHLVGKIPIGGQMQTFDSSSFEGNEGLCGPQTNDCSIDEVGHSPPTLAYEMHRSVKWNFLSVELGFVFGLGILMLPLIFLERWRFLYWQQVDDLLYRIVPQLDFVYEHHRGKKYRSLRWII</sequence>
<gene>
    <name evidence="12" type="ORF">VNO77_20627</name>
</gene>
<keyword evidence="10" id="KW-0325">Glycoprotein</keyword>
<evidence type="ECO:0000256" key="11">
    <source>
        <dbReference type="SAM" id="Phobius"/>
    </source>
</evidence>
<keyword evidence="3" id="KW-1003">Cell membrane</keyword>
<dbReference type="InterPro" id="IPR001611">
    <property type="entry name" value="Leu-rich_rpt"/>
</dbReference>
<dbReference type="InterPro" id="IPR032675">
    <property type="entry name" value="LRR_dom_sf"/>
</dbReference>
<dbReference type="PANTHER" id="PTHR27004:SF463">
    <property type="entry name" value="RECEPTOR-LIKE PROTEIN 12"/>
    <property type="match status" value="1"/>
</dbReference>
<evidence type="ECO:0000256" key="9">
    <source>
        <dbReference type="ARBA" id="ARBA00023170"/>
    </source>
</evidence>
<keyword evidence="13" id="KW-1185">Reference proteome</keyword>
<dbReference type="GO" id="GO:0005886">
    <property type="term" value="C:plasma membrane"/>
    <property type="evidence" value="ECO:0007669"/>
    <property type="project" value="UniProtKB-SubCell"/>
</dbReference>
<evidence type="ECO:0000256" key="8">
    <source>
        <dbReference type="ARBA" id="ARBA00023136"/>
    </source>
</evidence>
<evidence type="ECO:0000313" key="13">
    <source>
        <dbReference type="Proteomes" id="UP001367508"/>
    </source>
</evidence>
<name>A0AAN9LPK9_CANGL</name>
<accession>A0AAN9LPK9</accession>
<evidence type="ECO:0008006" key="14">
    <source>
        <dbReference type="Google" id="ProtNLM"/>
    </source>
</evidence>
<evidence type="ECO:0000256" key="3">
    <source>
        <dbReference type="ARBA" id="ARBA00022475"/>
    </source>
</evidence>
<dbReference type="Gene3D" id="3.80.10.10">
    <property type="entry name" value="Ribonuclease Inhibitor"/>
    <property type="match status" value="1"/>
</dbReference>
<keyword evidence="8 11" id="KW-0472">Membrane</keyword>
<keyword evidence="7 11" id="KW-1133">Transmembrane helix</keyword>
<dbReference type="PROSITE" id="PS51257">
    <property type="entry name" value="PROKAR_LIPOPROTEIN"/>
    <property type="match status" value="1"/>
</dbReference>
<dbReference type="AlphaFoldDB" id="A0AAN9LPK9"/>
<evidence type="ECO:0000256" key="10">
    <source>
        <dbReference type="ARBA" id="ARBA00023180"/>
    </source>
</evidence>
<comment type="caution">
    <text evidence="12">The sequence shown here is derived from an EMBL/GenBank/DDBJ whole genome shotgun (WGS) entry which is preliminary data.</text>
</comment>
<evidence type="ECO:0000313" key="12">
    <source>
        <dbReference type="EMBL" id="KAK7339940.1"/>
    </source>
</evidence>
<dbReference type="Proteomes" id="UP001367508">
    <property type="component" value="Unassembled WGS sequence"/>
</dbReference>
<reference evidence="12 13" key="1">
    <citation type="submission" date="2024-01" db="EMBL/GenBank/DDBJ databases">
        <title>The genomes of 5 underutilized Papilionoideae crops provide insights into root nodulation and disease resistanc.</title>
        <authorList>
            <person name="Jiang F."/>
        </authorList>
    </citation>
    <scope>NUCLEOTIDE SEQUENCE [LARGE SCALE GENOMIC DNA]</scope>
    <source>
        <strain evidence="12">LVBAO_FW01</strain>
        <tissue evidence="12">Leaves</tissue>
    </source>
</reference>
<dbReference type="SUPFAM" id="SSF52058">
    <property type="entry name" value="L domain-like"/>
    <property type="match status" value="1"/>
</dbReference>
<evidence type="ECO:0000256" key="2">
    <source>
        <dbReference type="ARBA" id="ARBA00009592"/>
    </source>
</evidence>
<organism evidence="12 13">
    <name type="scientific">Canavalia gladiata</name>
    <name type="common">Sword bean</name>
    <name type="synonym">Dolichos gladiatus</name>
    <dbReference type="NCBI Taxonomy" id="3824"/>
    <lineage>
        <taxon>Eukaryota</taxon>
        <taxon>Viridiplantae</taxon>
        <taxon>Streptophyta</taxon>
        <taxon>Embryophyta</taxon>
        <taxon>Tracheophyta</taxon>
        <taxon>Spermatophyta</taxon>
        <taxon>Magnoliopsida</taxon>
        <taxon>eudicotyledons</taxon>
        <taxon>Gunneridae</taxon>
        <taxon>Pentapetalae</taxon>
        <taxon>rosids</taxon>
        <taxon>fabids</taxon>
        <taxon>Fabales</taxon>
        <taxon>Fabaceae</taxon>
        <taxon>Papilionoideae</taxon>
        <taxon>50 kb inversion clade</taxon>
        <taxon>NPAAA clade</taxon>
        <taxon>indigoferoid/millettioid clade</taxon>
        <taxon>Phaseoleae</taxon>
        <taxon>Canavalia</taxon>
    </lineage>
</organism>
<comment type="similarity">
    <text evidence="2">Belongs to the RLP family.</text>
</comment>
<dbReference type="EMBL" id="JAYMYQ010000004">
    <property type="protein sequence ID" value="KAK7339940.1"/>
    <property type="molecule type" value="Genomic_DNA"/>
</dbReference>
<dbReference type="Pfam" id="PF00560">
    <property type="entry name" value="LRR_1"/>
    <property type="match status" value="6"/>
</dbReference>
<evidence type="ECO:0000256" key="7">
    <source>
        <dbReference type="ARBA" id="ARBA00022989"/>
    </source>
</evidence>
<dbReference type="PANTHER" id="PTHR27004">
    <property type="entry name" value="RECEPTOR-LIKE PROTEIN 12 ISOFORM X1"/>
    <property type="match status" value="1"/>
</dbReference>
<protein>
    <recommendedName>
        <fullName evidence="14">Toll-like receptor 3</fullName>
    </recommendedName>
</protein>
<keyword evidence="6" id="KW-0677">Repeat</keyword>